<feature type="transmembrane region" description="Helical" evidence="1">
    <location>
        <begin position="118"/>
        <end position="139"/>
    </location>
</feature>
<dbReference type="OMA" id="MQQENEP"/>
<evidence type="ECO:0000313" key="4">
    <source>
        <dbReference type="Proteomes" id="UP000688137"/>
    </source>
</evidence>
<reference evidence="3" key="1">
    <citation type="submission" date="2021-01" db="EMBL/GenBank/DDBJ databases">
        <authorList>
            <consortium name="Genoscope - CEA"/>
            <person name="William W."/>
        </authorList>
    </citation>
    <scope>NUCLEOTIDE SEQUENCE</scope>
</reference>
<feature type="transmembrane region" description="Helical" evidence="1">
    <location>
        <begin position="260"/>
        <end position="277"/>
    </location>
</feature>
<dbReference type="AlphaFoldDB" id="A0A8S1L0D0"/>
<organism evidence="3 4">
    <name type="scientific">Paramecium primaurelia</name>
    <dbReference type="NCBI Taxonomy" id="5886"/>
    <lineage>
        <taxon>Eukaryota</taxon>
        <taxon>Sar</taxon>
        <taxon>Alveolata</taxon>
        <taxon>Ciliophora</taxon>
        <taxon>Intramacronucleata</taxon>
        <taxon>Oligohymenophorea</taxon>
        <taxon>Peniculida</taxon>
        <taxon>Parameciidae</taxon>
        <taxon>Paramecium</taxon>
    </lineage>
</organism>
<dbReference type="Proteomes" id="UP000688137">
    <property type="component" value="Unassembled WGS sequence"/>
</dbReference>
<keyword evidence="1" id="KW-1133">Transmembrane helix</keyword>
<feature type="transmembrane region" description="Helical" evidence="1">
    <location>
        <begin position="89"/>
        <end position="112"/>
    </location>
</feature>
<proteinExistence type="predicted"/>
<protein>
    <recommendedName>
        <fullName evidence="2">Cyclic nucleotide-binding domain-containing protein</fullName>
    </recommendedName>
</protein>
<feature type="transmembrane region" description="Helical" evidence="1">
    <location>
        <begin position="298"/>
        <end position="320"/>
    </location>
</feature>
<feature type="transmembrane region" description="Helical" evidence="1">
    <location>
        <begin position="151"/>
        <end position="176"/>
    </location>
</feature>
<feature type="transmembrane region" description="Helical" evidence="1">
    <location>
        <begin position="196"/>
        <end position="222"/>
    </location>
</feature>
<keyword evidence="1" id="KW-0812">Transmembrane</keyword>
<keyword evidence="4" id="KW-1185">Reference proteome</keyword>
<dbReference type="EMBL" id="CAJJDM010000022">
    <property type="protein sequence ID" value="CAD8056354.1"/>
    <property type="molecule type" value="Genomic_DNA"/>
</dbReference>
<evidence type="ECO:0000313" key="3">
    <source>
        <dbReference type="EMBL" id="CAD8056354.1"/>
    </source>
</evidence>
<feature type="domain" description="Cyclic nucleotide-binding" evidence="2">
    <location>
        <begin position="382"/>
        <end position="421"/>
    </location>
</feature>
<dbReference type="PROSITE" id="PS50042">
    <property type="entry name" value="CNMP_BINDING_3"/>
    <property type="match status" value="1"/>
</dbReference>
<comment type="caution">
    <text evidence="3">The sequence shown here is derived from an EMBL/GenBank/DDBJ whole genome shotgun (WGS) entry which is preliminary data.</text>
</comment>
<accession>A0A8S1L0D0</accession>
<evidence type="ECO:0000256" key="1">
    <source>
        <dbReference type="SAM" id="Phobius"/>
    </source>
</evidence>
<sequence>MQQENEPTSISISRRAAYNYIKPILHEDSLVQTPTTSFRSCFKQITQKRSIFKSQHLTDEIIVNQFPLQESFDEIGKYQSQYFLTVNKIASILNSTFHTFICIYVLILQFFHQTEQLILLRIIGMILLFFHLILCLLLKQNILDASQLATLIFYVVTFIFENQILIIYLFISIFHIQTLLNVIKVSIIIISKQYSFTQFLLLEIIILIYTVHIYANFLIIFMQESIDNYSFWFIYLKSINYSIKILLFDFQIDDESTKNQLANTFFIIFNINYYFLLLKRYEKHKKSYFLYDHFQMFINNRCIQINISLLEMFNFVWILLKLQFQDKFLQKLENLKIQIYVDQLKKCQIIEKIFSEEFIRDLAQEAKIINVFKNQIILNPGLYIVIQGGMKVQIQAEYETKQILKQGDYFGLIEMILNKSQNLFLKSIKEESLLIYVSGEDFHYKIKEFSEDYEIMRYIHDQLLFTQSTTKIKQKCYFCQEYHIPSQCKIINFKPEFDLEKLKLDQLNDRRYFQRINTKHNFQIRNISESSKDSNQFEESFEIDPISSDILNDRQIGKNILGSLSQMIICNSKISQEGIPQIHQTQSFKVQESQTQQNQLNTTQGWRIFDQENKNICIDNLKNFQFYDPVYNIDTIIRKVNKMLEH</sequence>
<dbReference type="CDD" id="cd00038">
    <property type="entry name" value="CAP_ED"/>
    <property type="match status" value="1"/>
</dbReference>
<dbReference type="InterPro" id="IPR000595">
    <property type="entry name" value="cNMP-bd_dom"/>
</dbReference>
<feature type="transmembrane region" description="Helical" evidence="1">
    <location>
        <begin position="229"/>
        <end position="248"/>
    </location>
</feature>
<evidence type="ECO:0000259" key="2">
    <source>
        <dbReference type="PROSITE" id="PS50042"/>
    </source>
</evidence>
<name>A0A8S1L0D0_PARPR</name>
<keyword evidence="1" id="KW-0472">Membrane</keyword>
<gene>
    <name evidence="3" type="ORF">PPRIM_AZ9-3.1.T0240270</name>
</gene>